<accession>M7BEP0</accession>
<proteinExistence type="predicted"/>
<keyword evidence="2" id="KW-1185">Reference proteome</keyword>
<name>M7BEP0_CHEMY</name>
<dbReference type="AlphaFoldDB" id="M7BEP0"/>
<evidence type="ECO:0000313" key="2">
    <source>
        <dbReference type="Proteomes" id="UP000031443"/>
    </source>
</evidence>
<reference evidence="2" key="1">
    <citation type="journal article" date="2013" name="Nat. Genet.">
        <title>The draft genomes of soft-shell turtle and green sea turtle yield insights into the development and evolution of the turtle-specific body plan.</title>
        <authorList>
            <person name="Wang Z."/>
            <person name="Pascual-Anaya J."/>
            <person name="Zadissa A."/>
            <person name="Li W."/>
            <person name="Niimura Y."/>
            <person name="Huang Z."/>
            <person name="Li C."/>
            <person name="White S."/>
            <person name="Xiong Z."/>
            <person name="Fang D."/>
            <person name="Wang B."/>
            <person name="Ming Y."/>
            <person name="Chen Y."/>
            <person name="Zheng Y."/>
            <person name="Kuraku S."/>
            <person name="Pignatelli M."/>
            <person name="Herrero J."/>
            <person name="Beal K."/>
            <person name="Nozawa M."/>
            <person name="Li Q."/>
            <person name="Wang J."/>
            <person name="Zhang H."/>
            <person name="Yu L."/>
            <person name="Shigenobu S."/>
            <person name="Wang J."/>
            <person name="Liu J."/>
            <person name="Flicek P."/>
            <person name="Searle S."/>
            <person name="Wang J."/>
            <person name="Kuratani S."/>
            <person name="Yin Y."/>
            <person name="Aken B."/>
            <person name="Zhang G."/>
            <person name="Irie N."/>
        </authorList>
    </citation>
    <scope>NUCLEOTIDE SEQUENCE [LARGE SCALE GENOMIC DNA]</scope>
</reference>
<dbReference type="Proteomes" id="UP000031443">
    <property type="component" value="Unassembled WGS sequence"/>
</dbReference>
<protein>
    <submittedName>
        <fullName evidence="1">Uncharacterized protein</fullName>
    </submittedName>
</protein>
<evidence type="ECO:0000313" key="1">
    <source>
        <dbReference type="EMBL" id="EMP35649.1"/>
    </source>
</evidence>
<organism evidence="1 2">
    <name type="scientific">Chelonia mydas</name>
    <name type="common">Green sea-turtle</name>
    <name type="synonym">Chelonia agassizi</name>
    <dbReference type="NCBI Taxonomy" id="8469"/>
    <lineage>
        <taxon>Eukaryota</taxon>
        <taxon>Metazoa</taxon>
        <taxon>Chordata</taxon>
        <taxon>Craniata</taxon>
        <taxon>Vertebrata</taxon>
        <taxon>Euteleostomi</taxon>
        <taxon>Archelosauria</taxon>
        <taxon>Testudinata</taxon>
        <taxon>Testudines</taxon>
        <taxon>Cryptodira</taxon>
        <taxon>Durocryptodira</taxon>
        <taxon>Americhelydia</taxon>
        <taxon>Chelonioidea</taxon>
        <taxon>Cheloniidae</taxon>
        <taxon>Chelonia</taxon>
    </lineage>
</organism>
<sequence>MVQYAVPDRLPQASDLKGLGLWLMLLQWSPRPFKSPPEPQVTMQLMHSIDSSKNYNKVLHLETAVANEVLHHMDLNEGLHIPPDLVKGAYSWGPVCKVAGSDPRASTSSVLVCYQEHINGDQSVKLPAVTQEHQPQGRFKNQGTNPKYVGWKDVQKQLDFLAI</sequence>
<gene>
    <name evidence="1" type="ORF">UY3_07181</name>
</gene>
<dbReference type="EMBL" id="KB528134">
    <property type="protein sequence ID" value="EMP35649.1"/>
    <property type="molecule type" value="Genomic_DNA"/>
</dbReference>